<name>A0A7E5W382_TRINI</name>
<dbReference type="InterPro" id="IPR041588">
    <property type="entry name" value="Integrase_H2C2"/>
</dbReference>
<dbReference type="SUPFAM" id="SSF53098">
    <property type="entry name" value="Ribonuclease H-like"/>
    <property type="match status" value="1"/>
</dbReference>
<feature type="domain" description="Integrase catalytic" evidence="3">
    <location>
        <begin position="198"/>
        <end position="354"/>
    </location>
</feature>
<dbReference type="Gene3D" id="1.10.340.70">
    <property type="match status" value="1"/>
</dbReference>
<dbReference type="Pfam" id="PF00665">
    <property type="entry name" value="rve"/>
    <property type="match status" value="1"/>
</dbReference>
<feature type="region of interest" description="Disordered" evidence="2">
    <location>
        <begin position="27"/>
        <end position="51"/>
    </location>
</feature>
<reference evidence="5" key="1">
    <citation type="submission" date="2025-08" db="UniProtKB">
        <authorList>
            <consortium name="RefSeq"/>
        </authorList>
    </citation>
    <scope>IDENTIFICATION</scope>
</reference>
<dbReference type="EC" id="2.7.7.49" evidence="1"/>
<dbReference type="Pfam" id="PF17921">
    <property type="entry name" value="Integrase_H2C2"/>
    <property type="match status" value="1"/>
</dbReference>
<sequence>MFLSGYNYTIEYIRSADNSADYLSRASLPDNANDDSTRKTVYGHETSDSDSLAPIEDRASYVNFVIDGSLPITLNEIREGTIKDSILGKVVFYITNGWPRRLSNELIKPYFHCKTQLSYENGCVMRGHKIVIPESMRNKLLGELHKSHLGIVKTKAEARSRFWFPGIDKAIENMIASCAICLQLRQSPARAPLALWPHPPQPFYRIHIDFLGPIHNRSYLVIVDAYSKWVEAYDMGANTSTSAVVSKLYEYMARFGLPHTLVSDNGTQFTSKEFKQFCLSNGISHVTSPAYHPASNGQAESYVKVVKKGIKSCILSNNNVKSIAHKMCKYLFDYRNSVHSTTGCSPAQLVFGHKLRSRLDIIKTIQPPMCVTLAQHVENKQCLQSNASNTRRVHCFKSGDYVLYKKYNSDKQGFWNKGVIVEQIGIVVYIVKDSLTSCKIKKHQNQIIPYKGTGNYFGHELGCFCKTTKKSRCIDQLLSMLDCHTSNTPMKCKLNLTINNKSDISIPYQCLIGSLMYLSVLTRPDISYSVSYMCQFNNCFTKEHWRHAKRILRYLKNNKHYAFKYDSGQNSGIVGYVDADWGSDVISRRSCI</sequence>
<dbReference type="AlphaFoldDB" id="A0A7E5W382"/>
<dbReference type="KEGG" id="tnl:113498987"/>
<dbReference type="Proteomes" id="UP000322000">
    <property type="component" value="Chromosome 11"/>
</dbReference>
<dbReference type="FunFam" id="1.10.340.70:FF:000003">
    <property type="entry name" value="Protein CBG25708"/>
    <property type="match status" value="1"/>
</dbReference>
<dbReference type="GO" id="GO:0003964">
    <property type="term" value="F:RNA-directed DNA polymerase activity"/>
    <property type="evidence" value="ECO:0007669"/>
    <property type="project" value="UniProtKB-EC"/>
</dbReference>
<dbReference type="Gene3D" id="3.30.420.10">
    <property type="entry name" value="Ribonuclease H-like superfamily/Ribonuclease H"/>
    <property type="match status" value="1"/>
</dbReference>
<dbReference type="InterPro" id="IPR036397">
    <property type="entry name" value="RNaseH_sf"/>
</dbReference>
<evidence type="ECO:0000259" key="3">
    <source>
        <dbReference type="PROSITE" id="PS50994"/>
    </source>
</evidence>
<dbReference type="InterPro" id="IPR001584">
    <property type="entry name" value="Integrase_cat-core"/>
</dbReference>
<accession>A0A7E5W382</accession>
<evidence type="ECO:0000313" key="5">
    <source>
        <dbReference type="RefSeq" id="XP_026735084.1"/>
    </source>
</evidence>
<dbReference type="PANTHER" id="PTHR37984">
    <property type="entry name" value="PROTEIN CBG26694"/>
    <property type="match status" value="1"/>
</dbReference>
<evidence type="ECO:0000256" key="2">
    <source>
        <dbReference type="SAM" id="MobiDB-lite"/>
    </source>
</evidence>
<gene>
    <name evidence="5" type="primary">LOC113498987</name>
</gene>
<dbReference type="PROSITE" id="PS50994">
    <property type="entry name" value="INTEGRASE"/>
    <property type="match status" value="1"/>
</dbReference>
<dbReference type="FunFam" id="3.30.420.10:FF:000063">
    <property type="entry name" value="Retrovirus-related Pol polyprotein from transposon 297-like Protein"/>
    <property type="match status" value="1"/>
</dbReference>
<dbReference type="InParanoid" id="A0A7E5W382"/>
<dbReference type="RefSeq" id="XP_026735084.1">
    <property type="nucleotide sequence ID" value="XM_026879283.1"/>
</dbReference>
<protein>
    <recommendedName>
        <fullName evidence="1">RNA-directed DNA polymerase</fullName>
        <ecNumber evidence="1">2.7.7.49</ecNumber>
    </recommendedName>
</protein>
<evidence type="ECO:0000313" key="4">
    <source>
        <dbReference type="Proteomes" id="UP000322000"/>
    </source>
</evidence>
<dbReference type="OrthoDB" id="6772952at2759"/>
<dbReference type="GO" id="GO:0003676">
    <property type="term" value="F:nucleic acid binding"/>
    <property type="evidence" value="ECO:0007669"/>
    <property type="project" value="InterPro"/>
</dbReference>
<dbReference type="InterPro" id="IPR012337">
    <property type="entry name" value="RNaseH-like_sf"/>
</dbReference>
<organism evidence="4 5">
    <name type="scientific">Trichoplusia ni</name>
    <name type="common">Cabbage looper</name>
    <dbReference type="NCBI Taxonomy" id="7111"/>
    <lineage>
        <taxon>Eukaryota</taxon>
        <taxon>Metazoa</taxon>
        <taxon>Ecdysozoa</taxon>
        <taxon>Arthropoda</taxon>
        <taxon>Hexapoda</taxon>
        <taxon>Insecta</taxon>
        <taxon>Pterygota</taxon>
        <taxon>Neoptera</taxon>
        <taxon>Endopterygota</taxon>
        <taxon>Lepidoptera</taxon>
        <taxon>Glossata</taxon>
        <taxon>Ditrysia</taxon>
        <taxon>Noctuoidea</taxon>
        <taxon>Noctuidae</taxon>
        <taxon>Plusiinae</taxon>
        <taxon>Trichoplusia</taxon>
    </lineage>
</organism>
<dbReference type="GeneID" id="113498987"/>
<keyword evidence="4" id="KW-1185">Reference proteome</keyword>
<dbReference type="InterPro" id="IPR050951">
    <property type="entry name" value="Retrovirus_Pol_polyprotein"/>
</dbReference>
<dbReference type="PANTHER" id="PTHR37984:SF5">
    <property type="entry name" value="PROTEIN NYNRIN-LIKE"/>
    <property type="match status" value="1"/>
</dbReference>
<dbReference type="GO" id="GO:0015074">
    <property type="term" value="P:DNA integration"/>
    <property type="evidence" value="ECO:0007669"/>
    <property type="project" value="InterPro"/>
</dbReference>
<proteinExistence type="predicted"/>
<evidence type="ECO:0000256" key="1">
    <source>
        <dbReference type="ARBA" id="ARBA00012493"/>
    </source>
</evidence>